<sequence>MDKFQMIFRFLQSNQEPFMNGICSIMAPASAQMYSAFDFNCPCLPGYNVAYSAGVLLAPPLVPFPLGLVMNNNVSMLAEEWKRPPGRGAKDPAVLRYTFCSMAQCALIAPVVWVAVTLLDGKCFLCAFCTAVPVTMLGNGSLAPGLPPPKLARLLARVPCPEIYDGDWLLAHEVAVPYLRCISQALGWSFVLLTTLLAFVVRSVRPCFTQATFLKSKYWSHYIDTEHKLFDETCTEHAKASAKVCIQQFFKAMIHDLELGHGHGALAAVPAGSAAPTATDGANEKREKPRGITEQGTMNGLLTRWYECKPPLRLSQEEPLVGNGWAGGGSRPSRKEVATYFSKV</sequence>
<protein>
    <recommendedName>
        <fullName evidence="12">Calcium homeostasis modulator protein 1</fullName>
    </recommendedName>
</protein>
<dbReference type="Pfam" id="PF14798">
    <property type="entry name" value="Ca_hom_mod"/>
    <property type="match status" value="1"/>
</dbReference>
<evidence type="ECO:0000256" key="3">
    <source>
        <dbReference type="ARBA" id="ARBA00022448"/>
    </source>
</evidence>
<name>A0AB34HFE5_ESCRO</name>
<accession>A0AB34HFE5</accession>
<comment type="subcellular location">
    <subcellularLocation>
        <location evidence="1">Membrane</location>
        <topology evidence="1">Multi-pass membrane protein</topology>
    </subcellularLocation>
</comment>
<proteinExistence type="inferred from homology"/>
<dbReference type="GO" id="GO:0005886">
    <property type="term" value="C:plasma membrane"/>
    <property type="evidence" value="ECO:0007669"/>
    <property type="project" value="TreeGrafter"/>
</dbReference>
<dbReference type="AlphaFoldDB" id="A0AB34HFE5"/>
<keyword evidence="7 9" id="KW-0472">Membrane</keyword>
<dbReference type="GO" id="GO:0005261">
    <property type="term" value="F:monoatomic cation channel activity"/>
    <property type="evidence" value="ECO:0007669"/>
    <property type="project" value="TreeGrafter"/>
</dbReference>
<keyword evidence="5 9" id="KW-1133">Transmembrane helix</keyword>
<keyword evidence="6" id="KW-0406">Ion transport</keyword>
<comment type="similarity">
    <text evidence="2">Belongs to the CALHM family.</text>
</comment>
<feature type="transmembrane region" description="Helical" evidence="9">
    <location>
        <begin position="185"/>
        <end position="204"/>
    </location>
</feature>
<evidence type="ECO:0000256" key="5">
    <source>
        <dbReference type="ARBA" id="ARBA00022989"/>
    </source>
</evidence>
<dbReference type="PANTHER" id="PTHR32261:SF2">
    <property type="entry name" value="CALCIUM HOMEOSTASIS MODULATOR PROTEIN 1"/>
    <property type="match status" value="1"/>
</dbReference>
<dbReference type="InterPro" id="IPR029569">
    <property type="entry name" value="CALHM"/>
</dbReference>
<dbReference type="EMBL" id="JAIQCJ010001425">
    <property type="protein sequence ID" value="KAJ8789480.1"/>
    <property type="molecule type" value="Genomic_DNA"/>
</dbReference>
<evidence type="ECO:0000256" key="8">
    <source>
        <dbReference type="ARBA" id="ARBA00023303"/>
    </source>
</evidence>
<evidence type="ECO:0000256" key="1">
    <source>
        <dbReference type="ARBA" id="ARBA00004141"/>
    </source>
</evidence>
<keyword evidence="3" id="KW-0813">Transport</keyword>
<dbReference type="Proteomes" id="UP001159641">
    <property type="component" value="Unassembled WGS sequence"/>
</dbReference>
<keyword evidence="8" id="KW-0407">Ion channel</keyword>
<organism evidence="10 11">
    <name type="scientific">Eschrichtius robustus</name>
    <name type="common">California gray whale</name>
    <name type="synonym">Eschrichtius gibbosus</name>
    <dbReference type="NCBI Taxonomy" id="9764"/>
    <lineage>
        <taxon>Eukaryota</taxon>
        <taxon>Metazoa</taxon>
        <taxon>Chordata</taxon>
        <taxon>Craniata</taxon>
        <taxon>Vertebrata</taxon>
        <taxon>Euteleostomi</taxon>
        <taxon>Mammalia</taxon>
        <taxon>Eutheria</taxon>
        <taxon>Laurasiatheria</taxon>
        <taxon>Artiodactyla</taxon>
        <taxon>Whippomorpha</taxon>
        <taxon>Cetacea</taxon>
        <taxon>Mysticeti</taxon>
        <taxon>Eschrichtiidae</taxon>
        <taxon>Eschrichtius</taxon>
    </lineage>
</organism>
<dbReference type="PANTHER" id="PTHR32261">
    <property type="entry name" value="CALCIUM HOMEOSTASIS MODULATOR PROTEIN"/>
    <property type="match status" value="1"/>
</dbReference>
<dbReference type="GO" id="GO:1904669">
    <property type="term" value="P:ATP export"/>
    <property type="evidence" value="ECO:0007669"/>
    <property type="project" value="UniProtKB-ARBA"/>
</dbReference>
<evidence type="ECO:0000256" key="6">
    <source>
        <dbReference type="ARBA" id="ARBA00023065"/>
    </source>
</evidence>
<evidence type="ECO:0000313" key="11">
    <source>
        <dbReference type="Proteomes" id="UP001159641"/>
    </source>
</evidence>
<evidence type="ECO:0008006" key="12">
    <source>
        <dbReference type="Google" id="ProtNLM"/>
    </source>
</evidence>
<comment type="caution">
    <text evidence="10">The sequence shown here is derived from an EMBL/GenBank/DDBJ whole genome shotgun (WGS) entry which is preliminary data.</text>
</comment>
<keyword evidence="4 9" id="KW-0812">Transmembrane</keyword>
<evidence type="ECO:0000256" key="2">
    <source>
        <dbReference type="ARBA" id="ARBA00008497"/>
    </source>
</evidence>
<keyword evidence="11" id="KW-1185">Reference proteome</keyword>
<evidence type="ECO:0000256" key="4">
    <source>
        <dbReference type="ARBA" id="ARBA00022692"/>
    </source>
</evidence>
<gene>
    <name evidence="10" type="ORF">J1605_022007</name>
</gene>
<evidence type="ECO:0000313" key="10">
    <source>
        <dbReference type="EMBL" id="KAJ8789480.1"/>
    </source>
</evidence>
<reference evidence="10 11" key="1">
    <citation type="submission" date="2022-11" db="EMBL/GenBank/DDBJ databases">
        <title>Whole genome sequence of Eschrichtius robustus ER-17-0199.</title>
        <authorList>
            <person name="Bruniche-Olsen A."/>
            <person name="Black A.N."/>
            <person name="Fields C.J."/>
            <person name="Walden K."/>
            <person name="Dewoody J.A."/>
        </authorList>
    </citation>
    <scope>NUCLEOTIDE SEQUENCE [LARGE SCALE GENOMIC DNA]</scope>
    <source>
        <strain evidence="10">ER-17-0199</strain>
        <tissue evidence="10">Blubber</tissue>
    </source>
</reference>
<evidence type="ECO:0000256" key="9">
    <source>
        <dbReference type="SAM" id="Phobius"/>
    </source>
</evidence>
<evidence type="ECO:0000256" key="7">
    <source>
        <dbReference type="ARBA" id="ARBA00023136"/>
    </source>
</evidence>